<keyword evidence="3" id="KW-0813">Transport</keyword>
<dbReference type="PROSITE" id="PS50850">
    <property type="entry name" value="MFS"/>
    <property type="match status" value="1"/>
</dbReference>
<feature type="domain" description="Major facilitator superfamily (MFS) profile" evidence="8">
    <location>
        <begin position="154"/>
        <end position="672"/>
    </location>
</feature>
<evidence type="ECO:0000259" key="8">
    <source>
        <dbReference type="PROSITE" id="PS50850"/>
    </source>
</evidence>
<comment type="subcellular location">
    <subcellularLocation>
        <location evidence="1">Membrane</location>
        <topology evidence="1">Multi-pass membrane protein</topology>
    </subcellularLocation>
</comment>
<accession>A0A812AXC5</accession>
<dbReference type="GO" id="GO:0005366">
    <property type="term" value="F:myo-inositol:proton symporter activity"/>
    <property type="evidence" value="ECO:0007669"/>
    <property type="project" value="TreeGrafter"/>
</dbReference>
<dbReference type="PANTHER" id="PTHR48020:SF12">
    <property type="entry name" value="PROTON MYO-INOSITOL COTRANSPORTER"/>
    <property type="match status" value="1"/>
</dbReference>
<dbReference type="Gene3D" id="1.20.1250.20">
    <property type="entry name" value="MFS general substrate transporter like domains"/>
    <property type="match status" value="2"/>
</dbReference>
<comment type="caution">
    <text evidence="9">The sequence shown here is derived from an EMBL/GenBank/DDBJ whole genome shotgun (WGS) entry which is preliminary data.</text>
</comment>
<keyword evidence="4 7" id="KW-0812">Transmembrane</keyword>
<evidence type="ECO:0000256" key="7">
    <source>
        <dbReference type="SAM" id="Phobius"/>
    </source>
</evidence>
<keyword evidence="5 7" id="KW-1133">Transmembrane helix</keyword>
<evidence type="ECO:0000256" key="6">
    <source>
        <dbReference type="ARBA" id="ARBA00023136"/>
    </source>
</evidence>
<dbReference type="PRINTS" id="PR00171">
    <property type="entry name" value="SUGRTRNSPORT"/>
</dbReference>
<dbReference type="GO" id="GO:0016324">
    <property type="term" value="C:apical plasma membrane"/>
    <property type="evidence" value="ECO:0007669"/>
    <property type="project" value="TreeGrafter"/>
</dbReference>
<evidence type="ECO:0000256" key="5">
    <source>
        <dbReference type="ARBA" id="ARBA00022989"/>
    </source>
</evidence>
<feature type="transmembrane region" description="Helical" evidence="7">
    <location>
        <begin position="251"/>
        <end position="272"/>
    </location>
</feature>
<dbReference type="InterPro" id="IPR005828">
    <property type="entry name" value="MFS_sugar_transport-like"/>
</dbReference>
<reference evidence="9" key="1">
    <citation type="submission" date="2021-01" db="EMBL/GenBank/DDBJ databases">
        <authorList>
            <person name="Li R."/>
            <person name="Bekaert M."/>
        </authorList>
    </citation>
    <scope>NUCLEOTIDE SEQUENCE</scope>
    <source>
        <strain evidence="9">Farmed</strain>
    </source>
</reference>
<dbReference type="InterPro" id="IPR005829">
    <property type="entry name" value="Sugar_transporter_CS"/>
</dbReference>
<dbReference type="EMBL" id="CAHIKZ030000282">
    <property type="protein sequence ID" value="CAE1166005.1"/>
    <property type="molecule type" value="Genomic_DNA"/>
</dbReference>
<organism evidence="9 10">
    <name type="scientific">Acanthosepion pharaonis</name>
    <name type="common">Pharaoh cuttlefish</name>
    <name type="synonym">Sepia pharaonis</name>
    <dbReference type="NCBI Taxonomy" id="158019"/>
    <lineage>
        <taxon>Eukaryota</taxon>
        <taxon>Metazoa</taxon>
        <taxon>Spiralia</taxon>
        <taxon>Lophotrochozoa</taxon>
        <taxon>Mollusca</taxon>
        <taxon>Cephalopoda</taxon>
        <taxon>Coleoidea</taxon>
        <taxon>Decapodiformes</taxon>
        <taxon>Sepiida</taxon>
        <taxon>Sepiina</taxon>
        <taxon>Sepiidae</taxon>
        <taxon>Acanthosepion</taxon>
    </lineage>
</organism>
<protein>
    <submittedName>
        <fullName evidence="9">SLC2A13</fullName>
    </submittedName>
</protein>
<evidence type="ECO:0000256" key="1">
    <source>
        <dbReference type="ARBA" id="ARBA00004141"/>
    </source>
</evidence>
<sequence>MCSVRLTAAFKVAREQIRIHGLFAFIQLTTAPQLRTVDTKLTAAPQLRTVDTKLTAAPQLRTVDTKLTTAPQLPTVDTNLTTSPQLRTVDTNLTAAPQLRTVDTNLTPAPQLRTVDTKLTTAPQLRTVDTKLTAAPQLRTVDTNLTAAPQLRTVDTNLTAAPQLRTVDTKLTTAPQLRTVDTKLTTAPQLRTVDSNYIPWIPNLVITDYIYMFDSWTVYLFGRKKCVMFSCSCFILGAVVTATAPSKEVLLIGRLLTGSGIGFACATTAVYVAECSPSHMRGRLVSMCQPFLTVGILFGTIIAALFSYDKVNGWRYIWGVQAIFSCIQFVALIFLPESPRWFIQKSRKEDAMKSLIRIRKTKNVEEEMQEIETNFKEVQESIENSGGGNLFVRMFKTCSVRRALMVGCGLHLFAQFSGVNTVIYYSGTIIQMSGIGNVTNAIWNSVIVNSVTLVFSIIGVWFVDSVGRRKLAIIGLLGLFFSSLCIGTTFLMEAIYSPRVNTTNDFLNNTCSTYSQCNDCVSDVHCGFCYKDTSDIMNSACLPVNNTAQLLSKVGACNSSLNLSKYSMKWAYDYCPVSFSWVAIIGLTLFLMFYATGMGPLPWTVNAEIYPLWARSMGSGMGAMTGWFCNLIIAVSFLSFIEFIQNYGVFYLMASMALIGSVFCCFFLFETKNKTLEEIEMLFLTKKQNL</sequence>
<evidence type="ECO:0000256" key="3">
    <source>
        <dbReference type="ARBA" id="ARBA00022448"/>
    </source>
</evidence>
<gene>
    <name evidence="9" type="ORF">SPHA_8664</name>
</gene>
<evidence type="ECO:0000256" key="4">
    <source>
        <dbReference type="ARBA" id="ARBA00022692"/>
    </source>
</evidence>
<dbReference type="InterPro" id="IPR003663">
    <property type="entry name" value="Sugar/inositol_transpt"/>
</dbReference>
<feature type="transmembrane region" description="Helical" evidence="7">
    <location>
        <begin position="578"/>
        <end position="597"/>
    </location>
</feature>
<keyword evidence="6 7" id="KW-0472">Membrane</keyword>
<dbReference type="Proteomes" id="UP000597762">
    <property type="component" value="Unassembled WGS sequence"/>
</dbReference>
<feature type="transmembrane region" description="Helical" evidence="7">
    <location>
        <begin position="226"/>
        <end position="245"/>
    </location>
</feature>
<dbReference type="InterPro" id="IPR036259">
    <property type="entry name" value="MFS_trans_sf"/>
</dbReference>
<dbReference type="PANTHER" id="PTHR48020">
    <property type="entry name" value="PROTON MYO-INOSITOL COTRANSPORTER"/>
    <property type="match status" value="1"/>
</dbReference>
<feature type="transmembrane region" description="Helical" evidence="7">
    <location>
        <begin position="314"/>
        <end position="335"/>
    </location>
</feature>
<proteinExistence type="inferred from homology"/>
<feature type="transmembrane region" description="Helical" evidence="7">
    <location>
        <begin position="284"/>
        <end position="308"/>
    </location>
</feature>
<feature type="transmembrane region" description="Helical" evidence="7">
    <location>
        <begin position="471"/>
        <end position="492"/>
    </location>
</feature>
<feature type="transmembrane region" description="Helical" evidence="7">
    <location>
        <begin position="446"/>
        <end position="464"/>
    </location>
</feature>
<dbReference type="Pfam" id="PF00083">
    <property type="entry name" value="Sugar_tr"/>
    <property type="match status" value="2"/>
</dbReference>
<name>A0A812AXC5_ACAPH</name>
<dbReference type="InterPro" id="IPR020846">
    <property type="entry name" value="MFS_dom"/>
</dbReference>
<keyword evidence="10" id="KW-1185">Reference proteome</keyword>
<feature type="transmembrane region" description="Helical" evidence="7">
    <location>
        <begin position="618"/>
        <end position="641"/>
    </location>
</feature>
<feature type="transmembrane region" description="Helical" evidence="7">
    <location>
        <begin position="647"/>
        <end position="669"/>
    </location>
</feature>
<comment type="similarity">
    <text evidence="2">Belongs to the major facilitator superfamily. Sugar transporter (TC 2.A.1.1) family.</text>
</comment>
<dbReference type="PROSITE" id="PS00216">
    <property type="entry name" value="SUGAR_TRANSPORT_1"/>
    <property type="match status" value="1"/>
</dbReference>
<evidence type="ECO:0000313" key="10">
    <source>
        <dbReference type="Proteomes" id="UP000597762"/>
    </source>
</evidence>
<evidence type="ECO:0000256" key="2">
    <source>
        <dbReference type="ARBA" id="ARBA00010992"/>
    </source>
</evidence>
<dbReference type="SUPFAM" id="SSF103473">
    <property type="entry name" value="MFS general substrate transporter"/>
    <property type="match status" value="1"/>
</dbReference>
<dbReference type="InterPro" id="IPR050814">
    <property type="entry name" value="Myo-inositol_Transporter"/>
</dbReference>
<dbReference type="OrthoDB" id="6339427at2759"/>
<evidence type="ECO:0000313" key="9">
    <source>
        <dbReference type="EMBL" id="CAE1166005.1"/>
    </source>
</evidence>
<dbReference type="AlphaFoldDB" id="A0A812AXC5"/>